<protein>
    <submittedName>
        <fullName evidence="1">Uncharacterized protein</fullName>
    </submittedName>
</protein>
<keyword evidence="2" id="KW-1185">Reference proteome</keyword>
<evidence type="ECO:0000313" key="2">
    <source>
        <dbReference type="Proteomes" id="UP001158067"/>
    </source>
</evidence>
<organism evidence="1 2">
    <name type="scientific">Neorhodopirellula lusitana</name>
    <dbReference type="NCBI Taxonomy" id="445327"/>
    <lineage>
        <taxon>Bacteria</taxon>
        <taxon>Pseudomonadati</taxon>
        <taxon>Planctomycetota</taxon>
        <taxon>Planctomycetia</taxon>
        <taxon>Pirellulales</taxon>
        <taxon>Pirellulaceae</taxon>
        <taxon>Neorhodopirellula</taxon>
    </lineage>
</organism>
<dbReference type="EMBL" id="FXUG01000010">
    <property type="protein sequence ID" value="SMP67436.1"/>
    <property type="molecule type" value="Genomic_DNA"/>
</dbReference>
<gene>
    <name evidence="1" type="ORF">SAMN06265222_110180</name>
</gene>
<accession>A0ABY1QGV4</accession>
<proteinExistence type="predicted"/>
<sequence length="50" mass="5464">MLLVILCCGTAPDIAADLKDAGAQSRNPDNRVSVSRYHKFIVNIAEYKDA</sequence>
<name>A0ABY1QGV4_9BACT</name>
<reference evidence="1 2" key="1">
    <citation type="submission" date="2017-05" db="EMBL/GenBank/DDBJ databases">
        <authorList>
            <person name="Varghese N."/>
            <person name="Submissions S."/>
        </authorList>
    </citation>
    <scope>NUCLEOTIDE SEQUENCE [LARGE SCALE GENOMIC DNA]</scope>
    <source>
        <strain evidence="1 2">DSM 25457</strain>
    </source>
</reference>
<evidence type="ECO:0000313" key="1">
    <source>
        <dbReference type="EMBL" id="SMP67436.1"/>
    </source>
</evidence>
<comment type="caution">
    <text evidence="1">The sequence shown here is derived from an EMBL/GenBank/DDBJ whole genome shotgun (WGS) entry which is preliminary data.</text>
</comment>
<dbReference type="Proteomes" id="UP001158067">
    <property type="component" value="Unassembled WGS sequence"/>
</dbReference>